<comment type="caution">
    <text evidence="2">The sequence shown here is derived from an EMBL/GenBank/DDBJ whole genome shotgun (WGS) entry which is preliminary data.</text>
</comment>
<reference evidence="2 3" key="1">
    <citation type="submission" date="2020-12" db="EMBL/GenBank/DDBJ databases">
        <title>Vagococcus allomyrinae sp. nov. and Enterococcus lavae sp. nov., isolated from the larvae of Allomyrina dichotoma.</title>
        <authorList>
            <person name="Lee S.D."/>
        </authorList>
    </citation>
    <scope>NUCLEOTIDE SEQUENCE [LARGE SCALE GENOMIC DNA]</scope>
    <source>
        <strain evidence="2 3">BWM-S5</strain>
    </source>
</reference>
<evidence type="ECO:0000313" key="3">
    <source>
        <dbReference type="Proteomes" id="UP000673375"/>
    </source>
</evidence>
<dbReference type="InterPro" id="IPR000182">
    <property type="entry name" value="GNAT_dom"/>
</dbReference>
<accession>A0ABS4CMD2</accession>
<dbReference type="SUPFAM" id="SSF55729">
    <property type="entry name" value="Acyl-CoA N-acyltransferases (Nat)"/>
    <property type="match status" value="1"/>
</dbReference>
<protein>
    <submittedName>
        <fullName evidence="2">GNAT family N-acetyltransferase</fullName>
    </submittedName>
</protein>
<evidence type="ECO:0000259" key="1">
    <source>
        <dbReference type="PROSITE" id="PS51186"/>
    </source>
</evidence>
<dbReference type="EMBL" id="JAEDXU010000009">
    <property type="protein sequence ID" value="MBP1047744.1"/>
    <property type="molecule type" value="Genomic_DNA"/>
</dbReference>
<name>A0ABS4CMD2_9ENTE</name>
<evidence type="ECO:0000313" key="2">
    <source>
        <dbReference type="EMBL" id="MBP1047744.1"/>
    </source>
</evidence>
<organism evidence="2 3">
    <name type="scientific">Enterococcus larvae</name>
    <dbReference type="NCBI Taxonomy" id="2794352"/>
    <lineage>
        <taxon>Bacteria</taxon>
        <taxon>Bacillati</taxon>
        <taxon>Bacillota</taxon>
        <taxon>Bacilli</taxon>
        <taxon>Lactobacillales</taxon>
        <taxon>Enterococcaceae</taxon>
        <taxon>Enterococcus</taxon>
    </lineage>
</organism>
<dbReference type="Proteomes" id="UP000673375">
    <property type="component" value="Unassembled WGS sequence"/>
</dbReference>
<dbReference type="PANTHER" id="PTHR43792">
    <property type="entry name" value="GNAT FAMILY, PUTATIVE (AFU_ORTHOLOGUE AFUA_3G00765)-RELATED-RELATED"/>
    <property type="match status" value="1"/>
</dbReference>
<gene>
    <name evidence="2" type="ORF">I6N96_15755</name>
</gene>
<dbReference type="Gene3D" id="3.40.630.30">
    <property type="match status" value="1"/>
</dbReference>
<proteinExistence type="predicted"/>
<dbReference type="PROSITE" id="PS51186">
    <property type="entry name" value="GNAT"/>
    <property type="match status" value="1"/>
</dbReference>
<dbReference type="InterPro" id="IPR051531">
    <property type="entry name" value="N-acetyltransferase"/>
</dbReference>
<dbReference type="RefSeq" id="WP_209558522.1">
    <property type="nucleotide sequence ID" value="NZ_JAEDXU010000009.1"/>
</dbReference>
<dbReference type="CDD" id="cd04301">
    <property type="entry name" value="NAT_SF"/>
    <property type="match status" value="1"/>
</dbReference>
<feature type="domain" description="N-acetyltransferase" evidence="1">
    <location>
        <begin position="4"/>
        <end position="160"/>
    </location>
</feature>
<dbReference type="PANTHER" id="PTHR43792:SF1">
    <property type="entry name" value="N-ACETYLTRANSFERASE DOMAIN-CONTAINING PROTEIN"/>
    <property type="match status" value="1"/>
</dbReference>
<keyword evidence="3" id="KW-1185">Reference proteome</keyword>
<sequence>MKTILFDKFTTNDFSDYYCLVSDERVMAQITERAIPEVEAKENYEKLLIRNQETIDFGSFRVLDNETNEFIGLAHLTPKGNDEAEIGYMFLPKYWRQGYGKVVVKELLRLAATSDFTVLTAMIDPENTASKRLLETNGFQTEFLGVMDELSTEILKKRLH</sequence>
<dbReference type="InterPro" id="IPR016181">
    <property type="entry name" value="Acyl_CoA_acyltransferase"/>
</dbReference>
<dbReference type="Pfam" id="PF13302">
    <property type="entry name" value="Acetyltransf_3"/>
    <property type="match status" value="1"/>
</dbReference>